<feature type="domain" description="PPIase FKBP-type" evidence="9">
    <location>
        <begin position="7"/>
        <end position="89"/>
    </location>
</feature>
<protein>
    <recommendedName>
        <fullName evidence="4">peptidylprolyl isomerase</fullName>
        <ecNumber evidence="4">5.2.1.8</ecNumber>
    </recommendedName>
</protein>
<evidence type="ECO:0000259" key="9">
    <source>
        <dbReference type="PROSITE" id="PS50059"/>
    </source>
</evidence>
<gene>
    <name evidence="10" type="ORF">MNBD_GAMMA08-2593</name>
</gene>
<reference evidence="10" key="1">
    <citation type="submission" date="2018-06" db="EMBL/GenBank/DDBJ databases">
        <authorList>
            <person name="Zhirakovskaya E."/>
        </authorList>
    </citation>
    <scope>NUCLEOTIDE SEQUENCE</scope>
</reference>
<evidence type="ECO:0000256" key="4">
    <source>
        <dbReference type="ARBA" id="ARBA00013194"/>
    </source>
</evidence>
<dbReference type="GO" id="GO:0003755">
    <property type="term" value="F:peptidyl-prolyl cis-trans isomerase activity"/>
    <property type="evidence" value="ECO:0007669"/>
    <property type="project" value="UniProtKB-KW"/>
</dbReference>
<evidence type="ECO:0000256" key="2">
    <source>
        <dbReference type="ARBA" id="ARBA00004496"/>
    </source>
</evidence>
<keyword evidence="8 10" id="KW-0413">Isomerase</keyword>
<keyword evidence="5" id="KW-0963">Cytoplasm</keyword>
<evidence type="ECO:0000256" key="3">
    <source>
        <dbReference type="ARBA" id="ARBA00006577"/>
    </source>
</evidence>
<evidence type="ECO:0000313" key="10">
    <source>
        <dbReference type="EMBL" id="VAW64496.1"/>
    </source>
</evidence>
<dbReference type="PROSITE" id="PS50059">
    <property type="entry name" value="FKBP_PPIASE"/>
    <property type="match status" value="1"/>
</dbReference>
<keyword evidence="6" id="KW-0697">Rotamase</keyword>
<proteinExistence type="inferred from homology"/>
<dbReference type="PANTHER" id="PTHR47861">
    <property type="entry name" value="FKBP-TYPE PEPTIDYL-PROLYL CIS-TRANS ISOMERASE SLYD"/>
    <property type="match status" value="1"/>
</dbReference>
<comment type="subcellular location">
    <subcellularLocation>
        <location evidence="2">Cytoplasm</location>
    </subcellularLocation>
</comment>
<accession>A0A3B0Y7Y8</accession>
<dbReference type="SUPFAM" id="SSF54534">
    <property type="entry name" value="FKBP-like"/>
    <property type="match status" value="1"/>
</dbReference>
<organism evidence="10">
    <name type="scientific">hydrothermal vent metagenome</name>
    <dbReference type="NCBI Taxonomy" id="652676"/>
    <lineage>
        <taxon>unclassified sequences</taxon>
        <taxon>metagenomes</taxon>
        <taxon>ecological metagenomes</taxon>
    </lineage>
</organism>
<evidence type="ECO:0000256" key="6">
    <source>
        <dbReference type="ARBA" id="ARBA00023110"/>
    </source>
</evidence>
<evidence type="ECO:0000256" key="8">
    <source>
        <dbReference type="ARBA" id="ARBA00023235"/>
    </source>
</evidence>
<keyword evidence="7" id="KW-0143">Chaperone</keyword>
<evidence type="ECO:0000256" key="1">
    <source>
        <dbReference type="ARBA" id="ARBA00000971"/>
    </source>
</evidence>
<sequence length="162" mass="17620">MSSEKITRNKAVQFTYTITDDMGNVVEQVDMPVQYVHGASSMGLIERVERAMEGHVSGDSLEVELPPSEGFGEIDPDLSFTDDVENVPPQFRKVGAQVEMANDAGDTKTFIVSKIEGDKLTVDGNHPLAGKTATFKVKILDVRDATADEIRNGISNPNVSIH</sequence>
<comment type="similarity">
    <text evidence="3">Belongs to the FKBP-type PPIase family.</text>
</comment>
<dbReference type="GO" id="GO:0005737">
    <property type="term" value="C:cytoplasm"/>
    <property type="evidence" value="ECO:0007669"/>
    <property type="project" value="UniProtKB-SubCell"/>
</dbReference>
<dbReference type="AlphaFoldDB" id="A0A3B0Y7Y8"/>
<dbReference type="Gene3D" id="3.10.50.40">
    <property type="match status" value="1"/>
</dbReference>
<dbReference type="InterPro" id="IPR001179">
    <property type="entry name" value="PPIase_FKBP_dom"/>
</dbReference>
<name>A0A3B0Y7Y8_9ZZZZ</name>
<evidence type="ECO:0000256" key="5">
    <source>
        <dbReference type="ARBA" id="ARBA00022490"/>
    </source>
</evidence>
<dbReference type="EC" id="5.2.1.8" evidence="4"/>
<evidence type="ECO:0000256" key="7">
    <source>
        <dbReference type="ARBA" id="ARBA00023186"/>
    </source>
</evidence>
<dbReference type="InterPro" id="IPR046357">
    <property type="entry name" value="PPIase_dom_sf"/>
</dbReference>
<comment type="catalytic activity">
    <reaction evidence="1">
        <text>[protein]-peptidylproline (omega=180) = [protein]-peptidylproline (omega=0)</text>
        <dbReference type="Rhea" id="RHEA:16237"/>
        <dbReference type="Rhea" id="RHEA-COMP:10747"/>
        <dbReference type="Rhea" id="RHEA-COMP:10748"/>
        <dbReference type="ChEBI" id="CHEBI:83833"/>
        <dbReference type="ChEBI" id="CHEBI:83834"/>
        <dbReference type="EC" id="5.2.1.8"/>
    </reaction>
</comment>
<dbReference type="GO" id="GO:0042026">
    <property type="term" value="P:protein refolding"/>
    <property type="evidence" value="ECO:0007669"/>
    <property type="project" value="UniProtKB-ARBA"/>
</dbReference>
<dbReference type="PANTHER" id="PTHR47861:SF3">
    <property type="entry name" value="FKBP-TYPE PEPTIDYL-PROLYL CIS-TRANS ISOMERASE SLYD"/>
    <property type="match status" value="1"/>
</dbReference>
<dbReference type="EMBL" id="UOFH01000289">
    <property type="protein sequence ID" value="VAW64496.1"/>
    <property type="molecule type" value="Genomic_DNA"/>
</dbReference>